<proteinExistence type="predicted"/>
<dbReference type="AlphaFoldDB" id="A0AAN8AF85"/>
<evidence type="ECO:0000313" key="3">
    <source>
        <dbReference type="Proteomes" id="UP001346869"/>
    </source>
</evidence>
<dbReference type="Proteomes" id="UP001346869">
    <property type="component" value="Unassembled WGS sequence"/>
</dbReference>
<evidence type="ECO:0000256" key="1">
    <source>
        <dbReference type="SAM" id="MobiDB-lite"/>
    </source>
</evidence>
<evidence type="ECO:0000313" key="2">
    <source>
        <dbReference type="EMBL" id="KAK5852777.1"/>
    </source>
</evidence>
<gene>
    <name evidence="2" type="ORF">PBY51_006618</name>
</gene>
<comment type="caution">
    <text evidence="2">The sequence shown here is derived from an EMBL/GenBank/DDBJ whole genome shotgun (WGS) entry which is preliminary data.</text>
</comment>
<protein>
    <submittedName>
        <fullName evidence="2">Uncharacterized protein</fullName>
    </submittedName>
</protein>
<accession>A0AAN8AF85</accession>
<dbReference type="EMBL" id="JAUZQC010000020">
    <property type="protein sequence ID" value="KAK5852777.1"/>
    <property type="molecule type" value="Genomic_DNA"/>
</dbReference>
<organism evidence="2 3">
    <name type="scientific">Eleginops maclovinus</name>
    <name type="common">Patagonian blennie</name>
    <name type="synonym">Eleginus maclovinus</name>
    <dbReference type="NCBI Taxonomy" id="56733"/>
    <lineage>
        <taxon>Eukaryota</taxon>
        <taxon>Metazoa</taxon>
        <taxon>Chordata</taxon>
        <taxon>Craniata</taxon>
        <taxon>Vertebrata</taxon>
        <taxon>Euteleostomi</taxon>
        <taxon>Actinopterygii</taxon>
        <taxon>Neopterygii</taxon>
        <taxon>Teleostei</taxon>
        <taxon>Neoteleostei</taxon>
        <taxon>Acanthomorphata</taxon>
        <taxon>Eupercaria</taxon>
        <taxon>Perciformes</taxon>
        <taxon>Notothenioidei</taxon>
        <taxon>Eleginopidae</taxon>
        <taxon>Eleginops</taxon>
    </lineage>
</organism>
<sequence length="67" mass="7500">MEVIVLQKMQRNQEVLNTDCLLSHPLASRGYLSPSTQGRGANHSRRLSGKLGDGQLQQMAMVWSLDF</sequence>
<keyword evidence="3" id="KW-1185">Reference proteome</keyword>
<name>A0AAN8AF85_ELEMC</name>
<reference evidence="2 3" key="2">
    <citation type="journal article" date="2023" name="Mol. Biol. Evol.">
        <title>Genomics of Secondarily Temperate Adaptation in the Only Non-Antarctic Icefish.</title>
        <authorList>
            <person name="Rivera-Colon A.G."/>
            <person name="Rayamajhi N."/>
            <person name="Minhas B.F."/>
            <person name="Madrigal G."/>
            <person name="Bilyk K.T."/>
            <person name="Yoon V."/>
            <person name="Hune M."/>
            <person name="Gregory S."/>
            <person name="Cheng C.H.C."/>
            <person name="Catchen J.M."/>
        </authorList>
    </citation>
    <scope>NUCLEOTIDE SEQUENCE [LARGE SCALE GENOMIC DNA]</scope>
    <source>
        <strain evidence="2">JMC-PN-2008</strain>
    </source>
</reference>
<feature type="region of interest" description="Disordered" evidence="1">
    <location>
        <begin position="30"/>
        <end position="50"/>
    </location>
</feature>
<reference evidence="2 3" key="1">
    <citation type="journal article" date="2023" name="Genes (Basel)">
        <title>Chromosome-Level Genome Assembly and Circadian Gene Repertoire of the Patagonia Blennie Eleginops maclovinus-The Closest Ancestral Proxy of Antarctic Cryonotothenioids.</title>
        <authorList>
            <person name="Cheng C.C."/>
            <person name="Rivera-Colon A.G."/>
            <person name="Minhas B.F."/>
            <person name="Wilson L."/>
            <person name="Rayamajhi N."/>
            <person name="Vargas-Chacoff L."/>
            <person name="Catchen J.M."/>
        </authorList>
    </citation>
    <scope>NUCLEOTIDE SEQUENCE [LARGE SCALE GENOMIC DNA]</scope>
    <source>
        <strain evidence="2">JMC-PN-2008</strain>
    </source>
</reference>